<evidence type="ECO:0000313" key="2">
    <source>
        <dbReference type="Proteomes" id="UP000521578"/>
    </source>
</evidence>
<keyword evidence="2" id="KW-1185">Reference proteome</keyword>
<gene>
    <name evidence="1" type="primary">Env1_2</name>
    <name evidence="1" type="ORF">MENNOV_R15522</name>
</gene>
<dbReference type="AlphaFoldDB" id="A0AA97NCR3"/>
<accession>A0AA97NCR3</accession>
<dbReference type="Pfam" id="PF00429">
    <property type="entry name" value="TLV_coat"/>
    <property type="match status" value="1"/>
</dbReference>
<comment type="caution">
    <text evidence="1">The sequence shown here is derived from an EMBL/GenBank/DDBJ whole genome shotgun (WGS) entry which is preliminary data.</text>
</comment>
<protein>
    <submittedName>
        <fullName evidence="1">ENV1 protein</fullName>
    </submittedName>
</protein>
<feature type="non-terminal residue" evidence="1">
    <location>
        <position position="1"/>
    </location>
</feature>
<sequence>SRGDPLWKMIQASYQALNHTNPTMTFACWLCYDIKPPFYEAIGLNLTYEISTDHSQCNWKERKTGITMQQVRGKGLC</sequence>
<dbReference type="InterPro" id="IPR018154">
    <property type="entry name" value="TLV/ENV_coat_polyprotein"/>
</dbReference>
<proteinExistence type="predicted"/>
<dbReference type="EMBL" id="VWPS01002397">
    <property type="protein sequence ID" value="NXF00416.1"/>
    <property type="molecule type" value="Genomic_DNA"/>
</dbReference>
<organism evidence="1">
    <name type="scientific">Menura novaehollandiae</name>
    <name type="common">superb lyrebird</name>
    <dbReference type="NCBI Taxonomy" id="47692"/>
    <lineage>
        <taxon>Eukaryota</taxon>
        <taxon>Metazoa</taxon>
        <taxon>Chordata</taxon>
        <taxon>Craniata</taxon>
        <taxon>Vertebrata</taxon>
        <taxon>Euteleostomi</taxon>
        <taxon>Archelosauria</taxon>
        <taxon>Archosauria</taxon>
        <taxon>Dinosauria</taxon>
        <taxon>Saurischia</taxon>
        <taxon>Theropoda</taxon>
        <taxon>Coelurosauria</taxon>
        <taxon>Aves</taxon>
        <taxon>Neognathae</taxon>
        <taxon>Neoaves</taxon>
        <taxon>Telluraves</taxon>
        <taxon>Australaves</taxon>
        <taxon>Passeriformes</taxon>
        <taxon>Menuridae</taxon>
        <taxon>Menura</taxon>
    </lineage>
</organism>
<reference evidence="1" key="1">
    <citation type="submission" date="2022-12" db="EMBL/GenBank/DDBJ databases">
        <title>Bird 10,000 Genomes (B10K) Project - Family phase.</title>
        <authorList>
            <person name="Zhang G."/>
        </authorList>
    </citation>
    <scope>NUCLEOTIDE SEQUENCE</scope>
    <source>
        <strain evidence="1">B10K-CU-030-46</strain>
        <tissue evidence="1">Muscle</tissue>
    </source>
</reference>
<feature type="non-terminal residue" evidence="1">
    <location>
        <position position="77"/>
    </location>
</feature>
<dbReference type="Proteomes" id="UP000521578">
    <property type="component" value="Unassembled WGS sequence"/>
</dbReference>
<name>A0AA97NCR3_9PASS</name>
<evidence type="ECO:0000313" key="1">
    <source>
        <dbReference type="EMBL" id="NXF00416.1"/>
    </source>
</evidence>